<name>A0A024G0N1_9STRA</name>
<dbReference type="OrthoDB" id="159685at2759"/>
<comment type="caution">
    <text evidence="2">The sequence shown here is derived from an EMBL/GenBank/DDBJ whole genome shotgun (WGS) entry which is preliminary data.</text>
</comment>
<keyword evidence="1" id="KW-0732">Signal</keyword>
<dbReference type="EMBL" id="CAIX01000005">
    <property type="protein sequence ID" value="CCI40124.1"/>
    <property type="molecule type" value="Genomic_DNA"/>
</dbReference>
<dbReference type="AlphaFoldDB" id="A0A024G0N1"/>
<keyword evidence="3" id="KW-1185">Reference proteome</keyword>
<dbReference type="Proteomes" id="UP000053237">
    <property type="component" value="Unassembled WGS sequence"/>
</dbReference>
<organism evidence="2 3">
    <name type="scientific">Albugo candida</name>
    <dbReference type="NCBI Taxonomy" id="65357"/>
    <lineage>
        <taxon>Eukaryota</taxon>
        <taxon>Sar</taxon>
        <taxon>Stramenopiles</taxon>
        <taxon>Oomycota</taxon>
        <taxon>Peronosporomycetes</taxon>
        <taxon>Albuginales</taxon>
        <taxon>Albuginaceae</taxon>
        <taxon>Albugo</taxon>
    </lineage>
</organism>
<sequence length="50" mass="5410">MNGVIQFVLSGAVVVAAAQFIAGPIADWNARREGVQELRRLAQKKSEQDA</sequence>
<proteinExistence type="predicted"/>
<feature type="signal peptide" evidence="1">
    <location>
        <begin position="1"/>
        <end position="18"/>
    </location>
</feature>
<evidence type="ECO:0000313" key="3">
    <source>
        <dbReference type="Proteomes" id="UP000053237"/>
    </source>
</evidence>
<dbReference type="InParanoid" id="A0A024G0N1"/>
<feature type="chain" id="PRO_5001532088" evidence="1">
    <location>
        <begin position="19"/>
        <end position="50"/>
    </location>
</feature>
<protein>
    <submittedName>
        <fullName evidence="2">Uncharacterized protein</fullName>
    </submittedName>
</protein>
<reference evidence="2 3" key="1">
    <citation type="submission" date="2012-05" db="EMBL/GenBank/DDBJ databases">
        <title>Recombination and specialization in a pathogen metapopulation.</title>
        <authorList>
            <person name="Gardiner A."/>
            <person name="Kemen E."/>
            <person name="Schultz-Larsen T."/>
            <person name="MacLean D."/>
            <person name="Van Oosterhout C."/>
            <person name="Jones J.D.G."/>
        </authorList>
    </citation>
    <scope>NUCLEOTIDE SEQUENCE [LARGE SCALE GENOMIC DNA]</scope>
    <source>
        <strain evidence="2 3">Ac Nc2</strain>
    </source>
</reference>
<evidence type="ECO:0000256" key="1">
    <source>
        <dbReference type="SAM" id="SignalP"/>
    </source>
</evidence>
<gene>
    <name evidence="2" type="ORF">BN9_009080</name>
</gene>
<evidence type="ECO:0000313" key="2">
    <source>
        <dbReference type="EMBL" id="CCI40124.1"/>
    </source>
</evidence>
<accession>A0A024G0N1</accession>